<dbReference type="PANTHER" id="PTHR16487:SF0">
    <property type="entry name" value="PROTEIN PHOSPHATASE 4 REGULATORY SUBUNIT 2-RELATED"/>
    <property type="match status" value="1"/>
</dbReference>
<dbReference type="RefSeq" id="XP_018282745.1">
    <property type="nucleotide sequence ID" value="XM_018420632.1"/>
</dbReference>
<dbReference type="GeneID" id="28981235"/>
<dbReference type="PANTHER" id="PTHR16487">
    <property type="entry name" value="PPP4R2-RELATED PROTEIN"/>
    <property type="match status" value="1"/>
</dbReference>
<reference evidence="3 4" key="1">
    <citation type="submission" date="2015-03" db="EMBL/GenBank/DDBJ databases">
        <title>Genomics and transcriptomics of the oil-accumulating basidiomycete yeast T. oleaginosus allow insights into substrate utilization and the diverse evolutionary trajectories of mating systems in fungi.</title>
        <authorList>
            <consortium name="DOE Joint Genome Institute"/>
            <person name="Kourist R."/>
            <person name="Kracht O."/>
            <person name="Bracharz F."/>
            <person name="Lipzen A."/>
            <person name="Nolan M."/>
            <person name="Ohm R."/>
            <person name="Grigoriev I."/>
            <person name="Sun S."/>
            <person name="Heitman J."/>
            <person name="Bruck T."/>
            <person name="Nowrousian M."/>
        </authorList>
    </citation>
    <scope>NUCLEOTIDE SEQUENCE [LARGE SCALE GENOMIC DNA]</scope>
    <source>
        <strain evidence="3 4">IBC0246</strain>
    </source>
</reference>
<feature type="compositionally biased region" description="Basic and acidic residues" evidence="2">
    <location>
        <begin position="315"/>
        <end position="329"/>
    </location>
</feature>
<dbReference type="GO" id="GO:0005634">
    <property type="term" value="C:nucleus"/>
    <property type="evidence" value="ECO:0007669"/>
    <property type="project" value="TreeGrafter"/>
</dbReference>
<dbReference type="Pfam" id="PF09184">
    <property type="entry name" value="PPP4R2"/>
    <property type="match status" value="1"/>
</dbReference>
<dbReference type="STRING" id="879819.A0A0J1BDV2"/>
<sequence>MAPAAPRTSSPSMDHADPVLAKLAESATFDCDWPTLRHHLYLALLAAHPIFLEKGKPPTYSGAVPVSVSPTNTDGRVPITMEDDELRPSTPGGLVIPPFAPLDPNRRRPHVLVINAGEGRLNGTTGRGNPFEDEWDEEVIIGGRKLPSWYDDEEGKREVEKVAQRIEDLPYAPFTVQRLAELLLAPTRLHSTLGKFLRAVEKTINVTTAYAPPSYTYVPPPSVLSMDNIGTPSASPSPATMDVDSTVPPGSMTPMFSPIPWATGENDALGEPMMDVDDGPGDDGLMSPLMLNEGGSVFASQQGRSPTPEPEDDAETRKSPERGGRRESEGASGSSGRPVAGGSGNSGRAEAEGGGDPGNTPYLGRVDELDMGPITSNGHHGEEPATGVGEAGNMTPHGMSDQPVPLSRTTVITESQRDIAPLPRRGAVSAEGEGEPEDIATAAADTTEEARAGAKVEDVTQEGKDELKAEVEPSEA</sequence>
<proteinExistence type="inferred from homology"/>
<comment type="similarity">
    <text evidence="1">Belongs to the PPP4R2 family.</text>
</comment>
<evidence type="ECO:0008006" key="5">
    <source>
        <dbReference type="Google" id="ProtNLM"/>
    </source>
</evidence>
<evidence type="ECO:0000313" key="4">
    <source>
        <dbReference type="Proteomes" id="UP000053611"/>
    </source>
</evidence>
<evidence type="ECO:0000313" key="3">
    <source>
        <dbReference type="EMBL" id="KLT46254.1"/>
    </source>
</evidence>
<keyword evidence="4" id="KW-1185">Reference proteome</keyword>
<accession>A0A0J1BDV2</accession>
<evidence type="ECO:0000256" key="1">
    <source>
        <dbReference type="ARBA" id="ARBA00009207"/>
    </source>
</evidence>
<evidence type="ECO:0000256" key="2">
    <source>
        <dbReference type="SAM" id="MobiDB-lite"/>
    </source>
</evidence>
<protein>
    <recommendedName>
        <fullName evidence="5">PPP4R2-domain-containing protein</fullName>
    </recommendedName>
</protein>
<feature type="compositionally biased region" description="Basic and acidic residues" evidence="2">
    <location>
        <begin position="448"/>
        <end position="476"/>
    </location>
</feature>
<dbReference type="GO" id="GO:0005737">
    <property type="term" value="C:cytoplasm"/>
    <property type="evidence" value="ECO:0007669"/>
    <property type="project" value="TreeGrafter"/>
</dbReference>
<organism evidence="3 4">
    <name type="scientific">Cutaneotrichosporon oleaginosum</name>
    <dbReference type="NCBI Taxonomy" id="879819"/>
    <lineage>
        <taxon>Eukaryota</taxon>
        <taxon>Fungi</taxon>
        <taxon>Dikarya</taxon>
        <taxon>Basidiomycota</taxon>
        <taxon>Agaricomycotina</taxon>
        <taxon>Tremellomycetes</taxon>
        <taxon>Trichosporonales</taxon>
        <taxon>Trichosporonaceae</taxon>
        <taxon>Cutaneotrichosporon</taxon>
    </lineage>
</organism>
<feature type="region of interest" description="Disordered" evidence="2">
    <location>
        <begin position="259"/>
        <end position="476"/>
    </location>
</feature>
<dbReference type="GO" id="GO:0019888">
    <property type="term" value="F:protein phosphatase regulator activity"/>
    <property type="evidence" value="ECO:0007669"/>
    <property type="project" value="InterPro"/>
</dbReference>
<dbReference type="OrthoDB" id="341898at2759"/>
<dbReference type="EMBL" id="KQ087178">
    <property type="protein sequence ID" value="KLT46254.1"/>
    <property type="molecule type" value="Genomic_DNA"/>
</dbReference>
<dbReference type="GO" id="GO:0030289">
    <property type="term" value="C:protein phosphatase 4 complex"/>
    <property type="evidence" value="ECO:0007669"/>
    <property type="project" value="InterPro"/>
</dbReference>
<gene>
    <name evidence="3" type="ORF">CC85DRAFT_254066</name>
</gene>
<name>A0A0J1BDV2_9TREE</name>
<dbReference type="Proteomes" id="UP000053611">
    <property type="component" value="Unassembled WGS sequence"/>
</dbReference>
<dbReference type="AlphaFoldDB" id="A0A0J1BDV2"/>
<dbReference type="InterPro" id="IPR015267">
    <property type="entry name" value="PPP4R2"/>
</dbReference>